<sequence length="127" mass="14347">MPDAASGAPEQPNHSHNHGTERDFIADRENTTGTAYYKDANDRSKLTVQLGTSPEANYWVVETDYATWSLVYSCTNLEGFARAEIYWILARGTNLPDDVTDKLKQVLQDKGLKFGKFTKTVQEKCPW</sequence>
<evidence type="ECO:0000256" key="2">
    <source>
        <dbReference type="SAM" id="MobiDB-lite"/>
    </source>
</evidence>
<dbReference type="GO" id="GO:0008289">
    <property type="term" value="F:lipid binding"/>
    <property type="evidence" value="ECO:0007669"/>
    <property type="project" value="UniProtKB-KW"/>
</dbReference>
<evidence type="ECO:0000313" key="5">
    <source>
        <dbReference type="Proteomes" id="UP000828390"/>
    </source>
</evidence>
<dbReference type="EMBL" id="JAIWYP010000009">
    <property type="protein sequence ID" value="KAH3774985.1"/>
    <property type="molecule type" value="Genomic_DNA"/>
</dbReference>
<reference evidence="4" key="1">
    <citation type="journal article" date="2019" name="bioRxiv">
        <title>The Genome of the Zebra Mussel, Dreissena polymorpha: A Resource for Invasive Species Research.</title>
        <authorList>
            <person name="McCartney M.A."/>
            <person name="Auch B."/>
            <person name="Kono T."/>
            <person name="Mallez S."/>
            <person name="Zhang Y."/>
            <person name="Obille A."/>
            <person name="Becker A."/>
            <person name="Abrahante J.E."/>
            <person name="Garbe J."/>
            <person name="Badalamenti J.P."/>
            <person name="Herman A."/>
            <person name="Mangelson H."/>
            <person name="Liachko I."/>
            <person name="Sullivan S."/>
            <person name="Sone E.D."/>
            <person name="Koren S."/>
            <person name="Silverstein K.A.T."/>
            <person name="Beckman K.B."/>
            <person name="Gohl D.M."/>
        </authorList>
    </citation>
    <scope>NUCLEOTIDE SEQUENCE</scope>
    <source>
        <strain evidence="4">Duluth1</strain>
        <tissue evidence="4">Whole animal</tissue>
    </source>
</reference>
<keyword evidence="1" id="KW-0446">Lipid-binding</keyword>
<evidence type="ECO:0000259" key="3">
    <source>
        <dbReference type="Pfam" id="PF00061"/>
    </source>
</evidence>
<keyword evidence="5" id="KW-1185">Reference proteome</keyword>
<gene>
    <name evidence="4" type="ORF">DPMN_176380</name>
</gene>
<dbReference type="PANTHER" id="PTHR10612">
    <property type="entry name" value="APOLIPOPROTEIN D"/>
    <property type="match status" value="1"/>
</dbReference>
<dbReference type="PANTHER" id="PTHR10612:SF34">
    <property type="entry name" value="APOLIPOPROTEIN D"/>
    <property type="match status" value="1"/>
</dbReference>
<dbReference type="Proteomes" id="UP000828390">
    <property type="component" value="Unassembled WGS sequence"/>
</dbReference>
<evidence type="ECO:0000313" key="4">
    <source>
        <dbReference type="EMBL" id="KAH3774985.1"/>
    </source>
</evidence>
<dbReference type="GO" id="GO:0006629">
    <property type="term" value="P:lipid metabolic process"/>
    <property type="evidence" value="ECO:0007669"/>
    <property type="project" value="TreeGrafter"/>
</dbReference>
<dbReference type="AlphaFoldDB" id="A0A9D4E9E4"/>
<dbReference type="SUPFAM" id="SSF50814">
    <property type="entry name" value="Lipocalins"/>
    <property type="match status" value="1"/>
</dbReference>
<dbReference type="InterPro" id="IPR012674">
    <property type="entry name" value="Calycin"/>
</dbReference>
<name>A0A9D4E9E4_DREPO</name>
<dbReference type="GO" id="GO:0005737">
    <property type="term" value="C:cytoplasm"/>
    <property type="evidence" value="ECO:0007669"/>
    <property type="project" value="TreeGrafter"/>
</dbReference>
<dbReference type="GO" id="GO:0000302">
    <property type="term" value="P:response to reactive oxygen species"/>
    <property type="evidence" value="ECO:0007669"/>
    <property type="project" value="TreeGrafter"/>
</dbReference>
<protein>
    <recommendedName>
        <fullName evidence="3">Lipocalin/cytosolic fatty-acid binding domain-containing protein</fullName>
    </recommendedName>
</protein>
<feature type="domain" description="Lipocalin/cytosolic fatty-acid binding" evidence="3">
    <location>
        <begin position="32"/>
        <end position="122"/>
    </location>
</feature>
<dbReference type="Gene3D" id="2.40.128.20">
    <property type="match status" value="1"/>
</dbReference>
<reference evidence="4" key="2">
    <citation type="submission" date="2020-11" db="EMBL/GenBank/DDBJ databases">
        <authorList>
            <person name="McCartney M.A."/>
            <person name="Auch B."/>
            <person name="Kono T."/>
            <person name="Mallez S."/>
            <person name="Becker A."/>
            <person name="Gohl D.M."/>
            <person name="Silverstein K.A.T."/>
            <person name="Koren S."/>
            <person name="Bechman K.B."/>
            <person name="Herman A."/>
            <person name="Abrahante J.E."/>
            <person name="Garbe J."/>
        </authorList>
    </citation>
    <scope>NUCLEOTIDE SEQUENCE</scope>
    <source>
        <strain evidence="4">Duluth1</strain>
        <tissue evidence="4">Whole animal</tissue>
    </source>
</reference>
<proteinExistence type="predicted"/>
<accession>A0A9D4E9E4</accession>
<dbReference type="Pfam" id="PF00061">
    <property type="entry name" value="Lipocalin"/>
    <property type="match status" value="1"/>
</dbReference>
<feature type="region of interest" description="Disordered" evidence="2">
    <location>
        <begin position="1"/>
        <end position="25"/>
    </location>
</feature>
<comment type="caution">
    <text evidence="4">The sequence shown here is derived from an EMBL/GenBank/DDBJ whole genome shotgun (WGS) entry which is preliminary data.</text>
</comment>
<organism evidence="4 5">
    <name type="scientific">Dreissena polymorpha</name>
    <name type="common">Zebra mussel</name>
    <name type="synonym">Mytilus polymorpha</name>
    <dbReference type="NCBI Taxonomy" id="45954"/>
    <lineage>
        <taxon>Eukaryota</taxon>
        <taxon>Metazoa</taxon>
        <taxon>Spiralia</taxon>
        <taxon>Lophotrochozoa</taxon>
        <taxon>Mollusca</taxon>
        <taxon>Bivalvia</taxon>
        <taxon>Autobranchia</taxon>
        <taxon>Heteroconchia</taxon>
        <taxon>Euheterodonta</taxon>
        <taxon>Imparidentia</taxon>
        <taxon>Neoheterodontei</taxon>
        <taxon>Myida</taxon>
        <taxon>Dreissenoidea</taxon>
        <taxon>Dreissenidae</taxon>
        <taxon>Dreissena</taxon>
    </lineage>
</organism>
<dbReference type="InterPro" id="IPR000566">
    <property type="entry name" value="Lipocln_cytosolic_FA-bd_dom"/>
</dbReference>
<evidence type="ECO:0000256" key="1">
    <source>
        <dbReference type="ARBA" id="ARBA00023121"/>
    </source>
</evidence>